<proteinExistence type="predicted"/>
<comment type="caution">
    <text evidence="2">The sequence shown here is derived from an EMBL/GenBank/DDBJ whole genome shotgun (WGS) entry which is preliminary data.</text>
</comment>
<dbReference type="Proteomes" id="UP001419268">
    <property type="component" value="Unassembled WGS sequence"/>
</dbReference>
<feature type="domain" description="Retrotransposon Copia-like N-terminal" evidence="1">
    <location>
        <begin position="1"/>
        <end position="22"/>
    </location>
</feature>
<reference evidence="2 3" key="1">
    <citation type="submission" date="2024-01" db="EMBL/GenBank/DDBJ databases">
        <title>Genome assemblies of Stephania.</title>
        <authorList>
            <person name="Yang L."/>
        </authorList>
    </citation>
    <scope>NUCLEOTIDE SEQUENCE [LARGE SCALE GENOMIC DNA]</scope>
    <source>
        <strain evidence="2">JXDWG</strain>
        <tissue evidence="2">Leaf</tissue>
    </source>
</reference>
<evidence type="ECO:0000313" key="2">
    <source>
        <dbReference type="EMBL" id="KAK9083403.1"/>
    </source>
</evidence>
<protein>
    <recommendedName>
        <fullName evidence="1">Retrotransposon Copia-like N-terminal domain-containing protein</fullName>
    </recommendedName>
</protein>
<dbReference type="Pfam" id="PF14244">
    <property type="entry name" value="Retrotran_gag_3"/>
    <property type="match status" value="1"/>
</dbReference>
<evidence type="ECO:0000313" key="3">
    <source>
        <dbReference type="Proteomes" id="UP001419268"/>
    </source>
</evidence>
<name>A0AAP0E1U5_9MAGN</name>
<accession>A0AAP0E1U5</accession>
<dbReference type="AlphaFoldDB" id="A0AAP0E1U5"/>
<evidence type="ECO:0000259" key="1">
    <source>
        <dbReference type="Pfam" id="PF14244"/>
    </source>
</evidence>
<dbReference type="EMBL" id="JBBNAG010000013">
    <property type="protein sequence ID" value="KAK9083403.1"/>
    <property type="molecule type" value="Genomic_DNA"/>
</dbReference>
<gene>
    <name evidence="2" type="ORF">Scep_029874</name>
</gene>
<keyword evidence="3" id="KW-1185">Reference proteome</keyword>
<sequence length="82" mass="9201">MKIALGAKKKLGYINGDCEKPAMTDSYFDRWCKVDYMDTNSSKVLAMSKMVAGLYLLDSSSFSNEVVDVRFDSEGTEKIRSL</sequence>
<dbReference type="InterPro" id="IPR029472">
    <property type="entry name" value="Copia-like_N"/>
</dbReference>
<organism evidence="2 3">
    <name type="scientific">Stephania cephalantha</name>
    <dbReference type="NCBI Taxonomy" id="152367"/>
    <lineage>
        <taxon>Eukaryota</taxon>
        <taxon>Viridiplantae</taxon>
        <taxon>Streptophyta</taxon>
        <taxon>Embryophyta</taxon>
        <taxon>Tracheophyta</taxon>
        <taxon>Spermatophyta</taxon>
        <taxon>Magnoliopsida</taxon>
        <taxon>Ranunculales</taxon>
        <taxon>Menispermaceae</taxon>
        <taxon>Menispermoideae</taxon>
        <taxon>Cissampelideae</taxon>
        <taxon>Stephania</taxon>
    </lineage>
</organism>